<proteinExistence type="inferred from homology"/>
<dbReference type="GO" id="GO:0005385">
    <property type="term" value="F:zinc ion transmembrane transporter activity"/>
    <property type="evidence" value="ECO:0007669"/>
    <property type="project" value="UniProtKB-UniRule"/>
</dbReference>
<evidence type="ECO:0000256" key="8">
    <source>
        <dbReference type="RuleBase" id="RU369017"/>
    </source>
</evidence>
<dbReference type="GO" id="GO:0031410">
    <property type="term" value="C:cytoplasmic vesicle"/>
    <property type="evidence" value="ECO:0007669"/>
    <property type="project" value="TreeGrafter"/>
</dbReference>
<dbReference type="PANTHER" id="PTHR45755">
    <property type="match status" value="1"/>
</dbReference>
<keyword evidence="8" id="KW-0256">Endoplasmic reticulum</keyword>
<feature type="compositionally biased region" description="Polar residues" evidence="9">
    <location>
        <begin position="47"/>
        <end position="67"/>
    </location>
</feature>
<dbReference type="InterPro" id="IPR045316">
    <property type="entry name" value="Msc2-like"/>
</dbReference>
<dbReference type="PANTHER" id="PTHR45755:SF4">
    <property type="entry name" value="ZINC TRANSPORTER 7"/>
    <property type="match status" value="1"/>
</dbReference>
<dbReference type="GO" id="GO:0005789">
    <property type="term" value="C:endoplasmic reticulum membrane"/>
    <property type="evidence" value="ECO:0007669"/>
    <property type="project" value="UniProtKB-SubCell"/>
</dbReference>
<dbReference type="GO" id="GO:1904257">
    <property type="term" value="P:zinc ion import into Golgi lumen"/>
    <property type="evidence" value="ECO:0007669"/>
    <property type="project" value="TreeGrafter"/>
</dbReference>
<dbReference type="Pfam" id="PF01545">
    <property type="entry name" value="Cation_efflux"/>
    <property type="match status" value="1"/>
</dbReference>
<dbReference type="FunFam" id="1.20.1510.10:FF:000014">
    <property type="entry name" value="Cation efflux protein/ zinc transporter"/>
    <property type="match status" value="1"/>
</dbReference>
<feature type="transmembrane region" description="Helical" evidence="10">
    <location>
        <begin position="272"/>
        <end position="288"/>
    </location>
</feature>
<dbReference type="OrthoDB" id="78669at2759"/>
<feature type="transmembrane region" description="Helical" evidence="10">
    <location>
        <begin position="371"/>
        <end position="389"/>
    </location>
</feature>
<evidence type="ECO:0000256" key="9">
    <source>
        <dbReference type="SAM" id="MobiDB-lite"/>
    </source>
</evidence>
<feature type="compositionally biased region" description="Basic and acidic residues" evidence="9">
    <location>
        <begin position="788"/>
        <end position="801"/>
    </location>
</feature>
<evidence type="ECO:0000256" key="10">
    <source>
        <dbReference type="SAM" id="Phobius"/>
    </source>
</evidence>
<dbReference type="InterPro" id="IPR027469">
    <property type="entry name" value="Cation_efflux_TMD_sf"/>
</dbReference>
<keyword evidence="6 8" id="KW-0406">Ion transport</keyword>
<keyword evidence="13" id="KW-1185">Reference proteome</keyword>
<dbReference type="SUPFAM" id="SSF161111">
    <property type="entry name" value="Cation efflux protein transmembrane domain-like"/>
    <property type="match status" value="1"/>
</dbReference>
<dbReference type="AlphaFoldDB" id="A0A5N5X615"/>
<dbReference type="Proteomes" id="UP000326565">
    <property type="component" value="Unassembled WGS sequence"/>
</dbReference>
<evidence type="ECO:0000256" key="1">
    <source>
        <dbReference type="ARBA" id="ARBA00004141"/>
    </source>
</evidence>
<feature type="region of interest" description="Disordered" evidence="9">
    <location>
        <begin position="1"/>
        <end position="107"/>
    </location>
</feature>
<keyword evidence="5 10" id="KW-1133">Transmembrane helix</keyword>
<evidence type="ECO:0000313" key="13">
    <source>
        <dbReference type="Proteomes" id="UP000326565"/>
    </source>
</evidence>
<comment type="subcellular location">
    <subcellularLocation>
        <location evidence="8">Endoplasmic reticulum membrane</location>
        <topology evidence="8">Multi-pass membrane protein</topology>
    </subcellularLocation>
    <subcellularLocation>
        <location evidence="1">Membrane</location>
        <topology evidence="1">Multi-pass membrane protein</topology>
    </subcellularLocation>
</comment>
<feature type="transmembrane region" description="Helical" evidence="10">
    <location>
        <begin position="599"/>
        <end position="620"/>
    </location>
</feature>
<comment type="similarity">
    <text evidence="2 8">Belongs to the cation diffusion facilitator (CDF) transporter (TC 2.A.4) family. SLC30A subfamily.</text>
</comment>
<dbReference type="GO" id="GO:0006882">
    <property type="term" value="P:intracellular zinc ion homeostasis"/>
    <property type="evidence" value="ECO:0007669"/>
    <property type="project" value="InterPro"/>
</dbReference>
<keyword evidence="3 8" id="KW-0813">Transport</keyword>
<feature type="compositionally biased region" description="Basic residues" evidence="9">
    <location>
        <begin position="24"/>
        <end position="34"/>
    </location>
</feature>
<evidence type="ECO:0000256" key="6">
    <source>
        <dbReference type="ARBA" id="ARBA00023065"/>
    </source>
</evidence>
<dbReference type="Gene3D" id="1.20.1510.10">
    <property type="entry name" value="Cation efflux protein transmembrane domain"/>
    <property type="match status" value="1"/>
</dbReference>
<dbReference type="InterPro" id="IPR002524">
    <property type="entry name" value="Cation_efflux"/>
</dbReference>
<evidence type="ECO:0000256" key="5">
    <source>
        <dbReference type="ARBA" id="ARBA00022989"/>
    </source>
</evidence>
<feature type="transmembrane region" description="Helical" evidence="10">
    <location>
        <begin position="228"/>
        <end position="251"/>
    </location>
</feature>
<dbReference type="GO" id="GO:0005794">
    <property type="term" value="C:Golgi apparatus"/>
    <property type="evidence" value="ECO:0007669"/>
    <property type="project" value="TreeGrafter"/>
</dbReference>
<feature type="region of interest" description="Disordered" evidence="9">
    <location>
        <begin position="740"/>
        <end position="805"/>
    </location>
</feature>
<name>A0A5N5X615_9EURO</name>
<feature type="transmembrane region" description="Helical" evidence="10">
    <location>
        <begin position="641"/>
        <end position="666"/>
    </location>
</feature>
<keyword evidence="7 10" id="KW-0472">Membrane</keyword>
<evidence type="ECO:0000256" key="3">
    <source>
        <dbReference type="ARBA" id="ARBA00022448"/>
    </source>
</evidence>
<feature type="compositionally biased region" description="Polar residues" evidence="9">
    <location>
        <begin position="1"/>
        <end position="12"/>
    </location>
</feature>
<reference evidence="12 13" key="1">
    <citation type="submission" date="2019-04" db="EMBL/GenBank/DDBJ databases">
        <title>Friends and foes A comparative genomics study of 23 Aspergillus species from section Flavi.</title>
        <authorList>
            <consortium name="DOE Joint Genome Institute"/>
            <person name="Kjaerbolling I."/>
            <person name="Vesth T."/>
            <person name="Frisvad J.C."/>
            <person name="Nybo J.L."/>
            <person name="Theobald S."/>
            <person name="Kildgaard S."/>
            <person name="Isbrandt T."/>
            <person name="Kuo A."/>
            <person name="Sato A."/>
            <person name="Lyhne E.K."/>
            <person name="Kogle M.E."/>
            <person name="Wiebenga A."/>
            <person name="Kun R.S."/>
            <person name="Lubbers R.J."/>
            <person name="Makela M.R."/>
            <person name="Barry K."/>
            <person name="Chovatia M."/>
            <person name="Clum A."/>
            <person name="Daum C."/>
            <person name="Haridas S."/>
            <person name="He G."/>
            <person name="LaButti K."/>
            <person name="Lipzen A."/>
            <person name="Mondo S."/>
            <person name="Riley R."/>
            <person name="Salamov A."/>
            <person name="Simmons B.A."/>
            <person name="Magnuson J.K."/>
            <person name="Henrissat B."/>
            <person name="Mortensen U.H."/>
            <person name="Larsen T.O."/>
            <person name="Devries R.P."/>
            <person name="Grigoriev I.V."/>
            <person name="Machida M."/>
            <person name="Baker S.E."/>
            <person name="Andersen M.R."/>
        </authorList>
    </citation>
    <scope>NUCLEOTIDE SEQUENCE [LARGE SCALE GENOMIC DNA]</scope>
    <source>
        <strain evidence="12 13">CBS 151.66</strain>
    </source>
</reference>
<protein>
    <recommendedName>
        <fullName evidence="8">Zinc transporter</fullName>
    </recommendedName>
</protein>
<feature type="compositionally biased region" description="Basic residues" evidence="9">
    <location>
        <begin position="777"/>
        <end position="787"/>
    </location>
</feature>
<gene>
    <name evidence="12" type="ORF">BDV29DRAFT_106633</name>
</gene>
<evidence type="ECO:0000256" key="4">
    <source>
        <dbReference type="ARBA" id="ARBA00022692"/>
    </source>
</evidence>
<dbReference type="EMBL" id="ML732193">
    <property type="protein sequence ID" value="KAB8075505.1"/>
    <property type="molecule type" value="Genomic_DNA"/>
</dbReference>
<feature type="domain" description="Cation efflux protein transmembrane" evidence="11">
    <location>
        <begin position="498"/>
        <end position="700"/>
    </location>
</feature>
<comment type="function">
    <text evidence="8">Functions as a zinc transporter.</text>
</comment>
<accession>A0A5N5X615</accession>
<feature type="transmembrane region" description="Helical" evidence="10">
    <location>
        <begin position="498"/>
        <end position="517"/>
    </location>
</feature>
<dbReference type="InterPro" id="IPR058533">
    <property type="entry name" value="Cation_efflux_TM"/>
</dbReference>
<feature type="transmembrane region" description="Helical" evidence="10">
    <location>
        <begin position="568"/>
        <end position="587"/>
    </location>
</feature>
<evidence type="ECO:0000313" key="12">
    <source>
        <dbReference type="EMBL" id="KAB8075505.1"/>
    </source>
</evidence>
<evidence type="ECO:0000259" key="11">
    <source>
        <dbReference type="Pfam" id="PF01545"/>
    </source>
</evidence>
<feature type="transmembrane region" description="Helical" evidence="10">
    <location>
        <begin position="345"/>
        <end position="365"/>
    </location>
</feature>
<keyword evidence="4 10" id="KW-0812">Transmembrane</keyword>
<evidence type="ECO:0000256" key="7">
    <source>
        <dbReference type="ARBA" id="ARBA00023136"/>
    </source>
</evidence>
<feature type="transmembrane region" description="Helical" evidence="10">
    <location>
        <begin position="672"/>
        <end position="692"/>
    </location>
</feature>
<sequence>MSTGAPASSGDTITPALPGQGHNRPARGRGHSRRSQGPISFPAPDAASTQPQVSQPLNEQRYSNGVVSESWSGHHHHHQHSHSHSQCSSHGGHTSKHRHTGSVTGLASDTPIASLDLESSRNHERLAGVLFALPWIAISWYYRHHAQWMPLQPAIEGEDATIPGTEHLDRTVLRTCILTAVTMIVLGGGQLLGLAQRGKSVSLVTLPKLDSNSVANTFVRMSSIALPIYAALKVGVFIVAFAFSFVIASGMPAMAQGLDTQSSRERLGQKKLTIGVIAAVVVSSFWGINTLWDAATVLGYVSLLVSIFVIRPPFSSLTLDSTHDPASQQKLAIADSPGTSSRDSILTALSGLLLAVGTVAVGGLSFQALDLAYVVATAGGFATCLIYAAPANLRSPHKIGLAIATGGAALLCAPPSHDSVCAVYAFRGILTGVAILASRFEDRHLRLATQAHNHHHHHHHHHAHSSDDASSLTKLIIRYSEPYPLLYSILKESDSRRIFYFMSLNFAFMLVQLSYGFLTGSLGLLSDSIHMFFDCLALVVGLCAAVMSKWPPSARFPYGYGKVDTLSGFANGIFLMIISIEIIYEAVERLSSGSQMHRIGELLVVSIAGLLVNLVGIMAFDHAHHGHDHGHGHSHGNENMHGIFLHILADTLGSVAVVISTILVHYSGWAGYDPLASCMIAILIFASAVPLVSSTAKTLLLALPADVEYNVREALAGVSTLRGVVGYTVPKFWLDDTGKSDRGHSHGHGHSHSHGHDDHHGHHGHSHSHHDHDHGHSHSHNHSHSQSHSHDHAHPHDHAHDNPNPSVLGVIHIIAWRGADLEDIRQRAVDFLREKNMDILVQVEREGDGRCWCGGGGNKSS</sequence>
<organism evidence="12 13">
    <name type="scientific">Aspergillus leporis</name>
    <dbReference type="NCBI Taxonomy" id="41062"/>
    <lineage>
        <taxon>Eukaryota</taxon>
        <taxon>Fungi</taxon>
        <taxon>Dikarya</taxon>
        <taxon>Ascomycota</taxon>
        <taxon>Pezizomycotina</taxon>
        <taxon>Eurotiomycetes</taxon>
        <taxon>Eurotiomycetidae</taxon>
        <taxon>Eurotiales</taxon>
        <taxon>Aspergillaceae</taxon>
        <taxon>Aspergillus</taxon>
        <taxon>Aspergillus subgen. Circumdati</taxon>
    </lineage>
</organism>
<dbReference type="NCBIfam" id="TIGR01297">
    <property type="entry name" value="CDF"/>
    <property type="match status" value="1"/>
</dbReference>
<feature type="compositionally biased region" description="Basic residues" evidence="9">
    <location>
        <begin position="73"/>
        <end position="83"/>
    </location>
</feature>
<evidence type="ECO:0000256" key="2">
    <source>
        <dbReference type="ARBA" id="ARBA00008873"/>
    </source>
</evidence>